<reference evidence="2 3" key="1">
    <citation type="journal article" date="2018" name="Elife">
        <title>Discovery and characterization of a prevalent human gut bacterial enzyme sufficient for the inactivation of a family of plant toxins.</title>
        <authorList>
            <person name="Koppel N."/>
            <person name="Bisanz J.E."/>
            <person name="Pandelia M.E."/>
            <person name="Turnbaugh P.J."/>
            <person name="Balskus E.P."/>
        </authorList>
    </citation>
    <scope>NUCLEOTIDE SEQUENCE [LARGE SCALE GENOMIC DNA]</scope>
    <source>
        <strain evidence="2 3">OB21 GAM31</strain>
    </source>
</reference>
<proteinExistence type="predicted"/>
<dbReference type="RefSeq" id="WP_114616065.1">
    <property type="nucleotide sequence ID" value="NZ_PPTO01000014.1"/>
</dbReference>
<name>A0A369LA69_9ACTN</name>
<evidence type="ECO:0000256" key="1">
    <source>
        <dbReference type="SAM" id="Phobius"/>
    </source>
</evidence>
<evidence type="ECO:0000313" key="3">
    <source>
        <dbReference type="Proteomes" id="UP000253975"/>
    </source>
</evidence>
<accession>A0A369LA69</accession>
<organism evidence="2 3">
    <name type="scientific">Slackia isoflavoniconvertens</name>
    <dbReference type="NCBI Taxonomy" id="572010"/>
    <lineage>
        <taxon>Bacteria</taxon>
        <taxon>Bacillati</taxon>
        <taxon>Actinomycetota</taxon>
        <taxon>Coriobacteriia</taxon>
        <taxon>Eggerthellales</taxon>
        <taxon>Eggerthellaceae</taxon>
        <taxon>Slackia</taxon>
    </lineage>
</organism>
<evidence type="ECO:0000313" key="2">
    <source>
        <dbReference type="EMBL" id="RDB56523.1"/>
    </source>
</evidence>
<dbReference type="Proteomes" id="UP000253975">
    <property type="component" value="Unassembled WGS sequence"/>
</dbReference>
<comment type="caution">
    <text evidence="2">The sequence shown here is derived from an EMBL/GenBank/DDBJ whole genome shotgun (WGS) entry which is preliminary data.</text>
</comment>
<gene>
    <name evidence="2" type="ORF">C1881_08310</name>
</gene>
<keyword evidence="1" id="KW-1133">Transmembrane helix</keyword>
<feature type="transmembrane region" description="Helical" evidence="1">
    <location>
        <begin position="12"/>
        <end position="33"/>
    </location>
</feature>
<keyword evidence="1" id="KW-0472">Membrane</keyword>
<dbReference type="AlphaFoldDB" id="A0A369LA69"/>
<dbReference type="EMBL" id="PPTO01000014">
    <property type="protein sequence ID" value="RDB56523.1"/>
    <property type="molecule type" value="Genomic_DNA"/>
</dbReference>
<keyword evidence="1" id="KW-0812">Transmembrane</keyword>
<protein>
    <submittedName>
        <fullName evidence="2">Uncharacterized protein</fullName>
    </submittedName>
</protein>
<sequence length="182" mass="19739">MHEGRPQLFWSIALSILSVVLVIVSVVVSIATLRQNSKMIESSARPYIGVSSLQVSNGSPFFLISVRNYGASAGLINGFSCSKPLGDYCLGDRGLPLLEGIEGTTLMPGQKIICEMDYKKLRADAVDSLSFAVRYAFGRKEYEDVSVVGVWMNANIVQGWVANKEPLKGISYALQTITGEIA</sequence>